<keyword evidence="2" id="KW-0472">Membrane</keyword>
<feature type="region of interest" description="Disordered" evidence="1">
    <location>
        <begin position="55"/>
        <end position="117"/>
    </location>
</feature>
<feature type="compositionally biased region" description="Basic and acidic residues" evidence="1">
    <location>
        <begin position="57"/>
        <end position="75"/>
    </location>
</feature>
<feature type="region of interest" description="Disordered" evidence="1">
    <location>
        <begin position="16"/>
        <end position="40"/>
    </location>
</feature>
<reference evidence="3 4" key="1">
    <citation type="submission" date="2021-06" db="EMBL/GenBank/DDBJ databases">
        <title>Caerostris extrusa draft genome.</title>
        <authorList>
            <person name="Kono N."/>
            <person name="Arakawa K."/>
        </authorList>
    </citation>
    <scope>NUCLEOTIDE SEQUENCE [LARGE SCALE GENOMIC DNA]</scope>
</reference>
<organism evidence="3 4">
    <name type="scientific">Caerostris extrusa</name>
    <name type="common">Bark spider</name>
    <name type="synonym">Caerostris bankana</name>
    <dbReference type="NCBI Taxonomy" id="172846"/>
    <lineage>
        <taxon>Eukaryota</taxon>
        <taxon>Metazoa</taxon>
        <taxon>Ecdysozoa</taxon>
        <taxon>Arthropoda</taxon>
        <taxon>Chelicerata</taxon>
        <taxon>Arachnida</taxon>
        <taxon>Araneae</taxon>
        <taxon>Araneomorphae</taxon>
        <taxon>Entelegynae</taxon>
        <taxon>Araneoidea</taxon>
        <taxon>Araneidae</taxon>
        <taxon>Caerostris</taxon>
    </lineage>
</organism>
<dbReference type="InterPro" id="IPR036719">
    <property type="entry name" value="Neuro-gated_channel_TM_sf"/>
</dbReference>
<proteinExistence type="predicted"/>
<feature type="transmembrane region" description="Helical" evidence="2">
    <location>
        <begin position="131"/>
        <end position="149"/>
    </location>
</feature>
<evidence type="ECO:0000313" key="4">
    <source>
        <dbReference type="Proteomes" id="UP001054945"/>
    </source>
</evidence>
<gene>
    <name evidence="3" type="ORF">CEXT_310751</name>
</gene>
<comment type="caution">
    <text evidence="3">The sequence shown here is derived from an EMBL/GenBank/DDBJ whole genome shotgun (WGS) entry which is preliminary data.</text>
</comment>
<dbReference type="GO" id="GO:0016020">
    <property type="term" value="C:membrane"/>
    <property type="evidence" value="ECO:0007669"/>
    <property type="project" value="InterPro"/>
</dbReference>
<dbReference type="EMBL" id="BPLR01008968">
    <property type="protein sequence ID" value="GIY28620.1"/>
    <property type="molecule type" value="Genomic_DNA"/>
</dbReference>
<keyword evidence="2" id="KW-1133">Transmembrane helix</keyword>
<keyword evidence="4" id="KW-1185">Reference proteome</keyword>
<evidence type="ECO:0008006" key="5">
    <source>
        <dbReference type="Google" id="ProtNLM"/>
    </source>
</evidence>
<evidence type="ECO:0000313" key="3">
    <source>
        <dbReference type="EMBL" id="GIY28620.1"/>
    </source>
</evidence>
<dbReference type="SUPFAM" id="SSF90112">
    <property type="entry name" value="Neurotransmitter-gated ion-channel transmembrane pore"/>
    <property type="match status" value="1"/>
</dbReference>
<protein>
    <recommendedName>
        <fullName evidence="5">Neurotransmitter-gated ion-channel transmembrane domain-containing protein</fullName>
    </recommendedName>
</protein>
<evidence type="ECO:0000256" key="2">
    <source>
        <dbReference type="SAM" id="Phobius"/>
    </source>
</evidence>
<dbReference type="Proteomes" id="UP001054945">
    <property type="component" value="Unassembled WGS sequence"/>
</dbReference>
<dbReference type="Gene3D" id="6.10.250.2810">
    <property type="match status" value="1"/>
</dbReference>
<dbReference type="GO" id="GO:0006811">
    <property type="term" value="P:monoatomic ion transport"/>
    <property type="evidence" value="ECO:0007669"/>
    <property type="project" value="InterPro"/>
</dbReference>
<sequence length="181" mass="20091">MVIVDFRQRGEADVGRRNGLPLRHAGQEDRAPAVLPGADEDLRDDQRIQRGQLHILVPEHHADSPSDGEHREHLRPLHPHRGRQLGDLLAQSGGSTREGGPQHHLPPHSLHPGSAKQVSTPSLNYITAVDIWLFTCIFMVFSTLVEFAISYNSQMNELKIIGSPSSNSTSAFIQYRNCSRG</sequence>
<dbReference type="AlphaFoldDB" id="A0AAV4S3C6"/>
<accession>A0AAV4S3C6</accession>
<keyword evidence="2" id="KW-0812">Transmembrane</keyword>
<evidence type="ECO:0000256" key="1">
    <source>
        <dbReference type="SAM" id="MobiDB-lite"/>
    </source>
</evidence>
<name>A0AAV4S3C6_CAEEX</name>